<comment type="caution">
    <text evidence="4">The sequence shown here is derived from an EMBL/GenBank/DDBJ whole genome shotgun (WGS) entry which is preliminary data.</text>
</comment>
<feature type="compositionally biased region" description="Low complexity" evidence="2">
    <location>
        <begin position="15"/>
        <end position="32"/>
    </location>
</feature>
<dbReference type="InterPro" id="IPR036875">
    <property type="entry name" value="Znf_CCHC_sf"/>
</dbReference>
<dbReference type="PROSITE" id="PS50158">
    <property type="entry name" value="ZF_CCHC"/>
    <property type="match status" value="1"/>
</dbReference>
<feature type="compositionally biased region" description="Basic and acidic residues" evidence="2">
    <location>
        <begin position="342"/>
        <end position="372"/>
    </location>
</feature>
<accession>A0A2U3DWW3</accession>
<keyword evidence="1" id="KW-0863">Zinc-finger</keyword>
<dbReference type="Gene3D" id="4.10.60.10">
    <property type="entry name" value="Zinc finger, CCHC-type"/>
    <property type="match status" value="1"/>
</dbReference>
<feature type="region of interest" description="Disordered" evidence="2">
    <location>
        <begin position="1"/>
        <end position="96"/>
    </location>
</feature>
<dbReference type="InterPro" id="IPR001878">
    <property type="entry name" value="Znf_CCHC"/>
</dbReference>
<keyword evidence="1" id="KW-0479">Metal-binding</keyword>
<keyword evidence="1" id="KW-0862">Zinc</keyword>
<gene>
    <name evidence="4" type="ORF">PCL_04592</name>
</gene>
<proteinExistence type="predicted"/>
<feature type="compositionally biased region" description="Polar residues" evidence="2">
    <location>
        <begin position="373"/>
        <end position="388"/>
    </location>
</feature>
<feature type="compositionally biased region" description="Polar residues" evidence="2">
    <location>
        <begin position="280"/>
        <end position="295"/>
    </location>
</feature>
<dbReference type="SMART" id="SM00343">
    <property type="entry name" value="ZnF_C2HC"/>
    <property type="match status" value="1"/>
</dbReference>
<dbReference type="SUPFAM" id="SSF57756">
    <property type="entry name" value="Retrovirus zinc finger-like domains"/>
    <property type="match status" value="1"/>
</dbReference>
<dbReference type="GO" id="GO:0003676">
    <property type="term" value="F:nucleic acid binding"/>
    <property type="evidence" value="ECO:0007669"/>
    <property type="project" value="InterPro"/>
</dbReference>
<sequence length="397" mass="44553">MEANKQDGGSPGETSQMLMQMMSQMAEQLQALRAEREADREETRSQICALQSAIGTPAPTPQPASSAIERECQHNTSPQSIPTKKKPTIPDPKLFDGNRRNFRAWQLAMESKLRVDGPAIGGPADRFAYIYSRLDQTPQGMAAAYFEKGGADGCHDPSQFMEYLASCYGDPNIKQRALSRLETMRQGDRETFAAFLPKFERELADSGGANWEDSVRINALKRVINQELRAHLVGQLNLPTTYPGYVNALQNLGANLDEHHFQTRRQRADQQLRRKVSPARRSQQPRFEEQTQSPEQMDWEPTKIGRAGARPSNVSSRQTHDGRKCFRCNEVGHIAAYCTQGPRERPAGKSESAGKQERPQHKTKVARVEFKRSGQQAQDDEQSSQYETASDDESGKE</sequence>
<evidence type="ECO:0000256" key="1">
    <source>
        <dbReference type="PROSITE-ProRule" id="PRU00047"/>
    </source>
</evidence>
<dbReference type="GO" id="GO:0008270">
    <property type="term" value="F:zinc ion binding"/>
    <property type="evidence" value="ECO:0007669"/>
    <property type="project" value="UniProtKB-KW"/>
</dbReference>
<evidence type="ECO:0000256" key="2">
    <source>
        <dbReference type="SAM" id="MobiDB-lite"/>
    </source>
</evidence>
<name>A0A2U3DWW3_PURLI</name>
<dbReference type="EMBL" id="LCWV01000022">
    <property type="protein sequence ID" value="PWI66748.1"/>
    <property type="molecule type" value="Genomic_DNA"/>
</dbReference>
<evidence type="ECO:0000313" key="4">
    <source>
        <dbReference type="EMBL" id="PWI66748.1"/>
    </source>
</evidence>
<dbReference type="AlphaFoldDB" id="A0A2U3DWW3"/>
<protein>
    <recommendedName>
        <fullName evidence="3">CCHC-type domain-containing protein</fullName>
    </recommendedName>
</protein>
<feature type="compositionally biased region" description="Basic and acidic residues" evidence="2">
    <location>
        <begin position="263"/>
        <end position="272"/>
    </location>
</feature>
<organism evidence="4 5">
    <name type="scientific">Purpureocillium lilacinum</name>
    <name type="common">Paecilomyces lilacinus</name>
    <dbReference type="NCBI Taxonomy" id="33203"/>
    <lineage>
        <taxon>Eukaryota</taxon>
        <taxon>Fungi</taxon>
        <taxon>Dikarya</taxon>
        <taxon>Ascomycota</taxon>
        <taxon>Pezizomycotina</taxon>
        <taxon>Sordariomycetes</taxon>
        <taxon>Hypocreomycetidae</taxon>
        <taxon>Hypocreales</taxon>
        <taxon>Ophiocordycipitaceae</taxon>
        <taxon>Purpureocillium</taxon>
    </lineage>
</organism>
<evidence type="ECO:0000313" key="5">
    <source>
        <dbReference type="Proteomes" id="UP000245956"/>
    </source>
</evidence>
<feature type="region of interest" description="Disordered" evidence="2">
    <location>
        <begin position="339"/>
        <end position="397"/>
    </location>
</feature>
<feature type="domain" description="CCHC-type" evidence="3">
    <location>
        <begin position="323"/>
        <end position="340"/>
    </location>
</feature>
<evidence type="ECO:0000259" key="3">
    <source>
        <dbReference type="PROSITE" id="PS50158"/>
    </source>
</evidence>
<feature type="compositionally biased region" description="Basic and acidic residues" evidence="2">
    <location>
        <begin position="33"/>
        <end position="44"/>
    </location>
</feature>
<dbReference type="Proteomes" id="UP000245956">
    <property type="component" value="Unassembled WGS sequence"/>
</dbReference>
<feature type="region of interest" description="Disordered" evidence="2">
    <location>
        <begin position="263"/>
        <end position="321"/>
    </location>
</feature>
<reference evidence="4 5" key="1">
    <citation type="journal article" date="2016" name="Front. Microbiol.">
        <title>Genome and transcriptome sequences reveal the specific parasitism of the nematophagous Purpureocillium lilacinum 36-1.</title>
        <authorList>
            <person name="Xie J."/>
            <person name="Li S."/>
            <person name="Mo C."/>
            <person name="Xiao X."/>
            <person name="Peng D."/>
            <person name="Wang G."/>
            <person name="Xiao Y."/>
        </authorList>
    </citation>
    <scope>NUCLEOTIDE SEQUENCE [LARGE SCALE GENOMIC DNA]</scope>
    <source>
        <strain evidence="4 5">36-1</strain>
    </source>
</reference>